<feature type="compositionally biased region" description="Basic residues" evidence="9">
    <location>
        <begin position="835"/>
        <end position="844"/>
    </location>
</feature>
<keyword evidence="8" id="KW-0687">Ribonucleoprotein</keyword>
<feature type="compositionally biased region" description="Polar residues" evidence="9">
    <location>
        <begin position="145"/>
        <end position="154"/>
    </location>
</feature>
<evidence type="ECO:0000256" key="2">
    <source>
        <dbReference type="ARBA" id="ARBA00004496"/>
    </source>
</evidence>
<feature type="compositionally biased region" description="Polar residues" evidence="9">
    <location>
        <begin position="219"/>
        <end position="229"/>
    </location>
</feature>
<organism evidence="11 12">
    <name type="scientific">Purpureocillium lavendulum</name>
    <dbReference type="NCBI Taxonomy" id="1247861"/>
    <lineage>
        <taxon>Eukaryota</taxon>
        <taxon>Fungi</taxon>
        <taxon>Dikarya</taxon>
        <taxon>Ascomycota</taxon>
        <taxon>Pezizomycotina</taxon>
        <taxon>Sordariomycetes</taxon>
        <taxon>Hypocreomycetidae</taxon>
        <taxon>Hypocreales</taxon>
        <taxon>Ophiocordycipitaceae</taxon>
        <taxon>Purpureocillium</taxon>
    </lineage>
</organism>
<evidence type="ECO:0000256" key="5">
    <source>
        <dbReference type="ARBA" id="ARBA00022490"/>
    </source>
</evidence>
<evidence type="ECO:0000313" key="11">
    <source>
        <dbReference type="EMBL" id="KAJ6444188.1"/>
    </source>
</evidence>
<evidence type="ECO:0000259" key="10">
    <source>
        <dbReference type="Pfam" id="PF08492"/>
    </source>
</evidence>
<dbReference type="GO" id="GO:0043022">
    <property type="term" value="F:ribosome binding"/>
    <property type="evidence" value="ECO:0007669"/>
    <property type="project" value="TreeGrafter"/>
</dbReference>
<dbReference type="Pfam" id="PF17004">
    <property type="entry name" value="SRP_TPR_like"/>
    <property type="match status" value="1"/>
</dbReference>
<feature type="compositionally biased region" description="Basic residues" evidence="9">
    <location>
        <begin position="867"/>
        <end position="876"/>
    </location>
</feature>
<gene>
    <name evidence="11" type="primary">SRP72</name>
    <name evidence="11" type="ORF">O9K51_02582</name>
</gene>
<feature type="compositionally biased region" description="Basic and acidic residues" evidence="9">
    <location>
        <begin position="26"/>
        <end position="37"/>
    </location>
</feature>
<evidence type="ECO:0000256" key="1">
    <source>
        <dbReference type="ARBA" id="ARBA00004240"/>
    </source>
</evidence>
<dbReference type="AlphaFoldDB" id="A0AB34FYS7"/>
<evidence type="ECO:0000256" key="9">
    <source>
        <dbReference type="SAM" id="MobiDB-lite"/>
    </source>
</evidence>
<evidence type="ECO:0000256" key="6">
    <source>
        <dbReference type="ARBA" id="ARBA00022824"/>
    </source>
</evidence>
<dbReference type="GO" id="GO:0005786">
    <property type="term" value="C:signal recognition particle, endoplasmic reticulum targeting"/>
    <property type="evidence" value="ECO:0007669"/>
    <property type="project" value="UniProtKB-KW"/>
</dbReference>
<dbReference type="EMBL" id="JAQHRD010000002">
    <property type="protein sequence ID" value="KAJ6444188.1"/>
    <property type="molecule type" value="Genomic_DNA"/>
</dbReference>
<feature type="domain" description="Signal recognition particle SRP72 subunit RNA-binding" evidence="10">
    <location>
        <begin position="829"/>
        <end position="869"/>
    </location>
</feature>
<dbReference type="PANTHER" id="PTHR14094:SF9">
    <property type="entry name" value="SIGNAL RECOGNITION PARTICLE SUBUNIT SRP72"/>
    <property type="match status" value="1"/>
</dbReference>
<feature type="compositionally biased region" description="Basic and acidic residues" evidence="9">
    <location>
        <begin position="851"/>
        <end position="866"/>
    </location>
</feature>
<dbReference type="GO" id="GO:0006614">
    <property type="term" value="P:SRP-dependent cotranslational protein targeting to membrane"/>
    <property type="evidence" value="ECO:0007669"/>
    <property type="project" value="InterPro"/>
</dbReference>
<comment type="similarity">
    <text evidence="3">Belongs to the SRP72 family.</text>
</comment>
<dbReference type="SUPFAM" id="SSF48452">
    <property type="entry name" value="TPR-like"/>
    <property type="match status" value="1"/>
</dbReference>
<name>A0AB34FYS7_9HYPO</name>
<dbReference type="InterPro" id="IPR013699">
    <property type="entry name" value="Signal_recog_part_SRP72_RNA-bd"/>
</dbReference>
<feature type="region of interest" description="Disordered" evidence="9">
    <location>
        <begin position="26"/>
        <end position="48"/>
    </location>
</feature>
<proteinExistence type="inferred from homology"/>
<dbReference type="InterPro" id="IPR011990">
    <property type="entry name" value="TPR-like_helical_dom_sf"/>
</dbReference>
<dbReference type="Pfam" id="PF08492">
    <property type="entry name" value="SRP72"/>
    <property type="match status" value="1"/>
</dbReference>
<comment type="caution">
    <text evidence="11">The sequence shown here is derived from an EMBL/GenBank/DDBJ whole genome shotgun (WGS) entry which is preliminary data.</text>
</comment>
<feature type="compositionally biased region" description="Basic residues" evidence="9">
    <location>
        <begin position="157"/>
        <end position="166"/>
    </location>
</feature>
<dbReference type="Gene3D" id="1.25.40.10">
    <property type="entry name" value="Tetratricopeptide repeat domain"/>
    <property type="match status" value="1"/>
</dbReference>
<feature type="region of interest" description="Disordered" evidence="9">
    <location>
        <begin position="814"/>
        <end position="920"/>
    </location>
</feature>
<evidence type="ECO:0000256" key="7">
    <source>
        <dbReference type="ARBA" id="ARBA00023135"/>
    </source>
</evidence>
<keyword evidence="7" id="KW-0733">Signal recognition particle</keyword>
<protein>
    <recommendedName>
        <fullName evidence="4">Signal recognition particle subunit SRP72</fullName>
    </recommendedName>
</protein>
<dbReference type="PANTHER" id="PTHR14094">
    <property type="entry name" value="SIGNAL RECOGNITION PARTICLE 72"/>
    <property type="match status" value="1"/>
</dbReference>
<dbReference type="GO" id="GO:0005783">
    <property type="term" value="C:endoplasmic reticulum"/>
    <property type="evidence" value="ECO:0007669"/>
    <property type="project" value="UniProtKB-SubCell"/>
</dbReference>
<sequence length="920" mass="99690">MGSFGAAVHSLVETYSRCLAALHELQHGDGNRGDGRGSKRKTRLGTQMRSDRSLITRTYQSKLSRRGGAFELGDAPATSSLKRVARKLRTALGAAIDLLSRDSAGKSSLDYASLTAVSHESRRDALRTMTSLSARLSSPHGHVRSYTSASTGLSANKKPRRKHRTKGGSSSRSVTSTSSTSSTSRDEAAVRQHHCTAWPSETHQYPAREKHRQGIGRYSSATFSSQSTKLGEIRPRRQAGGGHGNRSGYHAAVTYPLPYPWMDASEGEAAPNNGKRDPAAALAALLRAATIDDHEEVLKAANAAIKANKNDEDAQHTRVVALLKLDRFDDAVRAISEGGVKIEARCALEKAYALYKLGKLDEAAAVLKSFGLEKRSFSHVASQVAYRAERFGEAEVIYRRLLTTGDASQEENDLNINLRAAMAQAEWQGTSTVAGSADESPQENFELCYNVACAHIARGSLGAAASLLQRAAKLCDASEDLTEEDKKAELKPILAQQAYVHAKLGDTQRALDLYQSLGTDTDIDPDFVVVAQNNKSALETKPSNPFLLQRQAAAWMSGATNAKLFGYQSGVLARNQSVLDILAHKSDGVRERTRKILDQAHQPTIRQDTNATAVVNAAAKTQDVQDKEVIRELVSLSKKHPDNVGLILVIIQLHLKRKNRGAALSVLEIFFARLDNSENEQDREVRFSPGLVALAVSLMRAQGRDTSAKSELVKAAAYWRDRPVGYSSSLLKEAGVELSRSSKSDDLSLAANAFQRLYAENKDHPVVRAGLVAALAASDITKVEQYAAQLPPVQSLLDGIDAEALVRAGVAATPSTVAPGRKRPAPGETGDEKAAKKRRRRRLPKNYVEGKTPDPERWLPLRDRSTYRPKGKKGKKKVGESTQGGIVKEEETLDLVGGGGVKVEKSSASNPSKKKKKGKK</sequence>
<evidence type="ECO:0000313" key="12">
    <source>
        <dbReference type="Proteomes" id="UP001163105"/>
    </source>
</evidence>
<evidence type="ECO:0000256" key="8">
    <source>
        <dbReference type="ARBA" id="ARBA00023274"/>
    </source>
</evidence>
<keyword evidence="12" id="KW-1185">Reference proteome</keyword>
<comment type="subcellular location">
    <subcellularLocation>
        <location evidence="2">Cytoplasm</location>
    </subcellularLocation>
    <subcellularLocation>
        <location evidence="1">Endoplasmic reticulum</location>
    </subcellularLocation>
</comment>
<evidence type="ECO:0000256" key="3">
    <source>
        <dbReference type="ARBA" id="ARBA00007676"/>
    </source>
</evidence>
<dbReference type="GO" id="GO:0008312">
    <property type="term" value="F:7S RNA binding"/>
    <property type="evidence" value="ECO:0007669"/>
    <property type="project" value="InterPro"/>
</dbReference>
<dbReference type="FunFam" id="1.25.40.10:FF:000512">
    <property type="entry name" value="Signal recognition particle subunit SRP72"/>
    <property type="match status" value="1"/>
</dbReference>
<feature type="compositionally biased region" description="Low complexity" evidence="9">
    <location>
        <begin position="169"/>
        <end position="183"/>
    </location>
</feature>
<keyword evidence="5" id="KW-0963">Cytoplasm</keyword>
<evidence type="ECO:0000256" key="4">
    <source>
        <dbReference type="ARBA" id="ARBA00018350"/>
    </source>
</evidence>
<accession>A0AB34FYS7</accession>
<feature type="region of interest" description="Disordered" evidence="9">
    <location>
        <begin position="133"/>
        <end position="247"/>
    </location>
</feature>
<reference evidence="11" key="1">
    <citation type="submission" date="2023-01" db="EMBL/GenBank/DDBJ databases">
        <title>The growth and conidiation of Purpureocillium lavendulum are regulated by nitrogen source and histone H3K14 acetylation.</title>
        <authorList>
            <person name="Tang P."/>
            <person name="Han J."/>
            <person name="Zhang C."/>
            <person name="Tang P."/>
            <person name="Qi F."/>
            <person name="Zhang K."/>
            <person name="Liang L."/>
        </authorList>
    </citation>
    <scope>NUCLEOTIDE SEQUENCE</scope>
    <source>
        <strain evidence="11">YMF1.00683</strain>
    </source>
</reference>
<dbReference type="InterPro" id="IPR031545">
    <property type="entry name" value="SRP72_TPR-like"/>
</dbReference>
<keyword evidence="6" id="KW-0256">Endoplasmic reticulum</keyword>
<dbReference type="Proteomes" id="UP001163105">
    <property type="component" value="Unassembled WGS sequence"/>
</dbReference>
<dbReference type="InterPro" id="IPR026270">
    <property type="entry name" value="SRP72"/>
</dbReference>